<dbReference type="SMART" id="SM00852">
    <property type="entry name" value="MoCF_biosynth"/>
    <property type="match status" value="1"/>
</dbReference>
<proteinExistence type="predicted"/>
<dbReference type="Pfam" id="PF00994">
    <property type="entry name" value="MoCF_biosynth"/>
    <property type="match status" value="1"/>
</dbReference>
<dbReference type="PANTHER" id="PTHR13939">
    <property type="entry name" value="NICOTINAMIDE-NUCLEOTIDE AMIDOHYDROLASE PNCC"/>
    <property type="match status" value="1"/>
</dbReference>
<evidence type="ECO:0000313" key="2">
    <source>
        <dbReference type="EMBL" id="ABK98515.1"/>
    </source>
</evidence>
<dbReference type="InterPro" id="IPR050101">
    <property type="entry name" value="CinA"/>
</dbReference>
<dbReference type="KEGG" id="ppd:Ppro_0886"/>
<dbReference type="HOGENOM" id="CLU_030805_0_5_7"/>
<accession>A1AME5</accession>
<sequence length="274" mass="29506">MTKPVRVELFIIGNEILIGGIQDTNTNWLCKQIHNLGGHVTRATMLRDTEEVIATELQAALTREPQVIITSGGLGPTADDLTLAAVARGVGVVTELHVQARQMVKERYDELAEQGVLSQGGLNPPREKMAWLPKGAIPLHNSNGTAPGVLLQAGNSTIISLPGVPSELKTIFSSSLQPFLRKTFSGGTSAMRTIAVECNDESLMEPVLSRVTNEHPHIYIKSLATTIGISREIDITLTAVGSKQTTLDGTLEAALCDLQSGLTSLGFRHREKQR</sequence>
<protein>
    <submittedName>
        <fullName evidence="2">Molybdopterin binding domain protein</fullName>
    </submittedName>
</protein>
<dbReference type="OrthoDB" id="9801454at2"/>
<dbReference type="CDD" id="cd00885">
    <property type="entry name" value="cinA"/>
    <property type="match status" value="1"/>
</dbReference>
<organism evidence="2 3">
    <name type="scientific">Pelobacter propionicus (strain DSM 2379 / NBRC 103807 / OttBd1)</name>
    <dbReference type="NCBI Taxonomy" id="338966"/>
    <lineage>
        <taxon>Bacteria</taxon>
        <taxon>Pseudomonadati</taxon>
        <taxon>Thermodesulfobacteriota</taxon>
        <taxon>Desulfuromonadia</taxon>
        <taxon>Desulfuromonadales</taxon>
        <taxon>Desulfuromonadaceae</taxon>
        <taxon>Pelobacter</taxon>
    </lineage>
</organism>
<reference evidence="2 3" key="1">
    <citation type="submission" date="2006-10" db="EMBL/GenBank/DDBJ databases">
        <title>Complete sequence of chromosome of Pelobacter propionicus DSM 2379.</title>
        <authorList>
            <consortium name="US DOE Joint Genome Institute"/>
            <person name="Copeland A."/>
            <person name="Lucas S."/>
            <person name="Lapidus A."/>
            <person name="Barry K."/>
            <person name="Detter J.C."/>
            <person name="Glavina del Rio T."/>
            <person name="Hammon N."/>
            <person name="Israni S."/>
            <person name="Dalin E."/>
            <person name="Tice H."/>
            <person name="Pitluck S."/>
            <person name="Saunders E."/>
            <person name="Brettin T."/>
            <person name="Bruce D."/>
            <person name="Han C."/>
            <person name="Tapia R."/>
            <person name="Schmutz J."/>
            <person name="Larimer F."/>
            <person name="Land M."/>
            <person name="Hauser L."/>
            <person name="Kyrpides N."/>
            <person name="Kim E."/>
            <person name="Lovley D."/>
            <person name="Richardson P."/>
        </authorList>
    </citation>
    <scope>NUCLEOTIDE SEQUENCE [LARGE SCALE GENOMIC DNA]</scope>
    <source>
        <strain evidence="3">DSM 2379 / NBRC 103807 / OttBd1</strain>
    </source>
</reference>
<evidence type="ECO:0000313" key="3">
    <source>
        <dbReference type="Proteomes" id="UP000006732"/>
    </source>
</evidence>
<evidence type="ECO:0000259" key="1">
    <source>
        <dbReference type="SMART" id="SM00852"/>
    </source>
</evidence>
<feature type="domain" description="MoaB/Mog" evidence="1">
    <location>
        <begin position="8"/>
        <end position="182"/>
    </location>
</feature>
<dbReference type="RefSeq" id="WP_011734825.1">
    <property type="nucleotide sequence ID" value="NC_008609.1"/>
</dbReference>
<dbReference type="eggNOG" id="COG1058">
    <property type="taxonomic scope" value="Bacteria"/>
</dbReference>
<dbReference type="InterPro" id="IPR001453">
    <property type="entry name" value="MoaB/Mog_dom"/>
</dbReference>
<dbReference type="EMBL" id="CP000482">
    <property type="protein sequence ID" value="ABK98515.1"/>
    <property type="molecule type" value="Genomic_DNA"/>
</dbReference>
<dbReference type="InterPro" id="IPR036425">
    <property type="entry name" value="MoaB/Mog-like_dom_sf"/>
</dbReference>
<dbReference type="Proteomes" id="UP000006732">
    <property type="component" value="Chromosome"/>
</dbReference>
<gene>
    <name evidence="2" type="ordered locus">Ppro_0886</name>
</gene>
<keyword evidence="3" id="KW-1185">Reference proteome</keyword>
<dbReference type="Gene3D" id="3.40.980.10">
    <property type="entry name" value="MoaB/Mog-like domain"/>
    <property type="match status" value="1"/>
</dbReference>
<dbReference type="PANTHER" id="PTHR13939:SF0">
    <property type="entry name" value="NMN AMIDOHYDROLASE-LIKE PROTEIN YFAY"/>
    <property type="match status" value="1"/>
</dbReference>
<dbReference type="AlphaFoldDB" id="A1AME5"/>
<name>A1AME5_PELPD</name>
<dbReference type="STRING" id="338966.Ppro_0886"/>
<dbReference type="SUPFAM" id="SSF53218">
    <property type="entry name" value="Molybdenum cofactor biosynthesis proteins"/>
    <property type="match status" value="1"/>
</dbReference>